<comment type="caution">
    <text evidence="2">The sequence shown here is derived from an EMBL/GenBank/DDBJ whole genome shotgun (WGS) entry which is preliminary data.</text>
</comment>
<evidence type="ECO:0000313" key="3">
    <source>
        <dbReference type="Proteomes" id="UP001611415"/>
    </source>
</evidence>
<dbReference type="EMBL" id="JBIRYO010000045">
    <property type="protein sequence ID" value="MFI2478622.1"/>
    <property type="molecule type" value="Genomic_DNA"/>
</dbReference>
<gene>
    <name evidence="2" type="ORF">ACH49W_35155</name>
</gene>
<dbReference type="RefSeq" id="WP_357411422.1">
    <property type="nucleotide sequence ID" value="NZ_JBEYCD010000031.1"/>
</dbReference>
<proteinExistence type="predicted"/>
<protein>
    <submittedName>
        <fullName evidence="2">Uncharacterized protein</fullName>
    </submittedName>
</protein>
<sequence>MHAPAASRAVRTGHATEAEDPRPEDISGRQSAGSGAPMPIIAQLEGIDSVQNPRYTGHAIFGRPNKHEELLDPDDVAAGHITRLRRSPNHRIIRSRKPAHPAIVSVETFTQAQLIRR</sequence>
<organism evidence="2 3">
    <name type="scientific">Nocardia xishanensis</name>
    <dbReference type="NCBI Taxonomy" id="238964"/>
    <lineage>
        <taxon>Bacteria</taxon>
        <taxon>Bacillati</taxon>
        <taxon>Actinomycetota</taxon>
        <taxon>Actinomycetes</taxon>
        <taxon>Mycobacteriales</taxon>
        <taxon>Nocardiaceae</taxon>
        <taxon>Nocardia</taxon>
    </lineage>
</organism>
<dbReference type="Proteomes" id="UP001611415">
    <property type="component" value="Unassembled WGS sequence"/>
</dbReference>
<evidence type="ECO:0000313" key="2">
    <source>
        <dbReference type="EMBL" id="MFI2478622.1"/>
    </source>
</evidence>
<keyword evidence="3" id="KW-1185">Reference proteome</keyword>
<feature type="compositionally biased region" description="Basic and acidic residues" evidence="1">
    <location>
        <begin position="14"/>
        <end position="27"/>
    </location>
</feature>
<reference evidence="2 3" key="1">
    <citation type="submission" date="2024-10" db="EMBL/GenBank/DDBJ databases">
        <title>The Natural Products Discovery Center: Release of the First 8490 Sequenced Strains for Exploring Actinobacteria Biosynthetic Diversity.</title>
        <authorList>
            <person name="Kalkreuter E."/>
            <person name="Kautsar S.A."/>
            <person name="Yang D."/>
            <person name="Bader C.D."/>
            <person name="Teijaro C.N."/>
            <person name="Fluegel L."/>
            <person name="Davis C.M."/>
            <person name="Simpson J.R."/>
            <person name="Lauterbach L."/>
            <person name="Steele A.D."/>
            <person name="Gui C."/>
            <person name="Meng S."/>
            <person name="Li G."/>
            <person name="Viehrig K."/>
            <person name="Ye F."/>
            <person name="Su P."/>
            <person name="Kiefer A.F."/>
            <person name="Nichols A."/>
            <person name="Cepeda A.J."/>
            <person name="Yan W."/>
            <person name="Fan B."/>
            <person name="Jiang Y."/>
            <person name="Adhikari A."/>
            <person name="Zheng C.-J."/>
            <person name="Schuster L."/>
            <person name="Cowan T.M."/>
            <person name="Smanski M.J."/>
            <person name="Chevrette M.G."/>
            <person name="De Carvalho L.P.S."/>
            <person name="Shen B."/>
        </authorList>
    </citation>
    <scope>NUCLEOTIDE SEQUENCE [LARGE SCALE GENOMIC DNA]</scope>
    <source>
        <strain evidence="2 3">NPDC019275</strain>
    </source>
</reference>
<accession>A0ABW7XBV2</accession>
<evidence type="ECO:0000256" key="1">
    <source>
        <dbReference type="SAM" id="MobiDB-lite"/>
    </source>
</evidence>
<name>A0ABW7XBV2_9NOCA</name>
<feature type="region of interest" description="Disordered" evidence="1">
    <location>
        <begin position="1"/>
        <end position="39"/>
    </location>
</feature>